<sequence length="317" mass="34573">MHALSKYVAKRLLWTLPTLLIVAVMVFFLVRMIPGDPAQLILGDSASPDELANLRANLGLDRPVAVQFLYWLGNVLRGDLGHSISNGAPVLPLMLDRFQVSATIVLVAVALATLIAVPAGLVAAWRQNEYVDIAIVAASTLLMSVPSFWLGLVLLLIFGLELGWLPVVGYVPFTEKPWTAITYVILPVVTLMLIEVGVLTRMMRASAIEILRLEYVMHARAKGLSERKVLLRHVLPNAFAPTWTMIGLVLGGLLGGIAVLETVFTLPGLGRLLVDAIFARDYPVVQGCLLFTALIYVIVNLIVDLCYPLFDPRVTAS</sequence>
<dbReference type="InterPro" id="IPR000515">
    <property type="entry name" value="MetI-like"/>
</dbReference>
<dbReference type="OrthoDB" id="9805855at2"/>
<dbReference type="InterPro" id="IPR045621">
    <property type="entry name" value="BPD_transp_1_N"/>
</dbReference>
<dbReference type="EMBL" id="CCRH01000003">
    <property type="protein sequence ID" value="CDZ32487.1"/>
    <property type="molecule type" value="Genomic_DNA"/>
</dbReference>
<evidence type="ECO:0000256" key="5">
    <source>
        <dbReference type="ARBA" id="ARBA00022989"/>
    </source>
</evidence>
<evidence type="ECO:0000256" key="4">
    <source>
        <dbReference type="ARBA" id="ARBA00022692"/>
    </source>
</evidence>
<dbReference type="InterPro" id="IPR035906">
    <property type="entry name" value="MetI-like_sf"/>
</dbReference>
<feature type="transmembrane region" description="Helical" evidence="7">
    <location>
        <begin position="238"/>
        <end position="264"/>
    </location>
</feature>
<dbReference type="PANTHER" id="PTHR43163:SF6">
    <property type="entry name" value="DIPEPTIDE TRANSPORT SYSTEM PERMEASE PROTEIN DPPB-RELATED"/>
    <property type="match status" value="1"/>
</dbReference>
<proteinExistence type="inferred from homology"/>
<dbReference type="SUPFAM" id="SSF161098">
    <property type="entry name" value="MetI-like"/>
    <property type="match status" value="1"/>
</dbReference>
<evidence type="ECO:0000256" key="3">
    <source>
        <dbReference type="ARBA" id="ARBA00022475"/>
    </source>
</evidence>
<keyword evidence="4 7" id="KW-0812">Transmembrane</keyword>
<comment type="similarity">
    <text evidence="7">Belongs to the binding-protein-dependent transport system permease family.</text>
</comment>
<evidence type="ECO:0000256" key="6">
    <source>
        <dbReference type="ARBA" id="ARBA00023136"/>
    </source>
</evidence>
<dbReference type="PROSITE" id="PS50928">
    <property type="entry name" value="ABC_TM1"/>
    <property type="match status" value="1"/>
</dbReference>
<keyword evidence="2 7" id="KW-0813">Transport</keyword>
<dbReference type="Gene3D" id="1.10.3720.10">
    <property type="entry name" value="MetI-like"/>
    <property type="match status" value="1"/>
</dbReference>
<comment type="subcellular location">
    <subcellularLocation>
        <location evidence="1 7">Cell membrane</location>
        <topology evidence="1 7">Multi-pass membrane protein</topology>
    </subcellularLocation>
</comment>
<evidence type="ECO:0000256" key="7">
    <source>
        <dbReference type="RuleBase" id="RU363032"/>
    </source>
</evidence>
<organism evidence="9 10">
    <name type="scientific">Neorhizobium galegae bv. officinalis</name>
    <dbReference type="NCBI Taxonomy" id="323656"/>
    <lineage>
        <taxon>Bacteria</taxon>
        <taxon>Pseudomonadati</taxon>
        <taxon>Pseudomonadota</taxon>
        <taxon>Alphaproteobacteria</taxon>
        <taxon>Hyphomicrobiales</taxon>
        <taxon>Rhizobiaceae</taxon>
        <taxon>Rhizobium/Agrobacterium group</taxon>
        <taxon>Neorhizobium</taxon>
    </lineage>
</organism>
<evidence type="ECO:0000259" key="8">
    <source>
        <dbReference type="PROSITE" id="PS50928"/>
    </source>
</evidence>
<dbReference type="Proteomes" id="UP000046176">
    <property type="component" value="Unassembled WGS sequence"/>
</dbReference>
<gene>
    <name evidence="9" type="ORF">NGAL_HAMBI1145_12580</name>
</gene>
<evidence type="ECO:0000256" key="1">
    <source>
        <dbReference type="ARBA" id="ARBA00004651"/>
    </source>
</evidence>
<keyword evidence="3" id="KW-1003">Cell membrane</keyword>
<dbReference type="RefSeq" id="WP_046665527.1">
    <property type="nucleotide sequence ID" value="NZ_CCRH01000003.1"/>
</dbReference>
<evidence type="ECO:0000256" key="2">
    <source>
        <dbReference type="ARBA" id="ARBA00022448"/>
    </source>
</evidence>
<dbReference type="AlphaFoldDB" id="A0A0T7FBR1"/>
<keyword evidence="5 7" id="KW-1133">Transmembrane helix</keyword>
<evidence type="ECO:0000313" key="9">
    <source>
        <dbReference type="EMBL" id="CDZ32487.1"/>
    </source>
</evidence>
<accession>A0A0T7FBR1</accession>
<feature type="transmembrane region" description="Helical" evidence="7">
    <location>
        <begin position="284"/>
        <end position="303"/>
    </location>
</feature>
<dbReference type="GO" id="GO:0005886">
    <property type="term" value="C:plasma membrane"/>
    <property type="evidence" value="ECO:0007669"/>
    <property type="project" value="UniProtKB-SubCell"/>
</dbReference>
<feature type="transmembrane region" description="Helical" evidence="7">
    <location>
        <begin position="133"/>
        <end position="160"/>
    </location>
</feature>
<dbReference type="CDD" id="cd06261">
    <property type="entry name" value="TM_PBP2"/>
    <property type="match status" value="1"/>
</dbReference>
<dbReference type="Pfam" id="PF19300">
    <property type="entry name" value="BPD_transp_1_N"/>
    <property type="match status" value="1"/>
</dbReference>
<name>A0A0T7FBR1_NEOGA</name>
<keyword evidence="6 7" id="KW-0472">Membrane</keyword>
<feature type="domain" description="ABC transmembrane type-1" evidence="8">
    <location>
        <begin position="98"/>
        <end position="307"/>
    </location>
</feature>
<feature type="transmembrane region" description="Helical" evidence="7">
    <location>
        <begin position="180"/>
        <end position="199"/>
    </location>
</feature>
<reference evidence="9 10" key="1">
    <citation type="submission" date="2014-08" db="EMBL/GenBank/DDBJ databases">
        <authorList>
            <person name="Chen Y.-H."/>
        </authorList>
    </citation>
    <scope>NUCLEOTIDE SEQUENCE [LARGE SCALE GENOMIC DNA]</scope>
</reference>
<dbReference type="PANTHER" id="PTHR43163">
    <property type="entry name" value="DIPEPTIDE TRANSPORT SYSTEM PERMEASE PROTEIN DPPB-RELATED"/>
    <property type="match status" value="1"/>
</dbReference>
<protein>
    <submittedName>
        <fullName evidence="9">Binding-protein-dependent transporter inner membrane component family protein 63</fullName>
    </submittedName>
</protein>
<feature type="transmembrane region" description="Helical" evidence="7">
    <location>
        <begin position="12"/>
        <end position="33"/>
    </location>
</feature>
<dbReference type="Pfam" id="PF00528">
    <property type="entry name" value="BPD_transp_1"/>
    <property type="match status" value="1"/>
</dbReference>
<dbReference type="GO" id="GO:0055085">
    <property type="term" value="P:transmembrane transport"/>
    <property type="evidence" value="ECO:0007669"/>
    <property type="project" value="InterPro"/>
</dbReference>
<feature type="transmembrane region" description="Helical" evidence="7">
    <location>
        <begin position="98"/>
        <end position="121"/>
    </location>
</feature>
<evidence type="ECO:0000313" key="10">
    <source>
        <dbReference type="Proteomes" id="UP000046176"/>
    </source>
</evidence>